<proteinExistence type="predicted"/>
<evidence type="ECO:0000313" key="2">
    <source>
        <dbReference type="EMBL" id="KAH6874181.1"/>
    </source>
</evidence>
<keyword evidence="3" id="KW-1185">Reference proteome</keyword>
<accession>A0A9P8VR72</accession>
<organism evidence="2 3">
    <name type="scientific">Thelonectria olida</name>
    <dbReference type="NCBI Taxonomy" id="1576542"/>
    <lineage>
        <taxon>Eukaryota</taxon>
        <taxon>Fungi</taxon>
        <taxon>Dikarya</taxon>
        <taxon>Ascomycota</taxon>
        <taxon>Pezizomycotina</taxon>
        <taxon>Sordariomycetes</taxon>
        <taxon>Hypocreomycetidae</taxon>
        <taxon>Hypocreales</taxon>
        <taxon>Nectriaceae</taxon>
        <taxon>Thelonectria</taxon>
    </lineage>
</organism>
<dbReference type="EMBL" id="JAGPYM010000041">
    <property type="protein sequence ID" value="KAH6874181.1"/>
    <property type="molecule type" value="Genomic_DNA"/>
</dbReference>
<evidence type="ECO:0000256" key="1">
    <source>
        <dbReference type="SAM" id="MobiDB-lite"/>
    </source>
</evidence>
<gene>
    <name evidence="2" type="ORF">B0T10DRAFT_499261</name>
</gene>
<feature type="region of interest" description="Disordered" evidence="1">
    <location>
        <begin position="69"/>
        <end position="102"/>
    </location>
</feature>
<dbReference type="Proteomes" id="UP000777438">
    <property type="component" value="Unassembled WGS sequence"/>
</dbReference>
<comment type="caution">
    <text evidence="2">The sequence shown here is derived from an EMBL/GenBank/DDBJ whole genome shotgun (WGS) entry which is preliminary data.</text>
</comment>
<evidence type="ECO:0000313" key="3">
    <source>
        <dbReference type="Proteomes" id="UP000777438"/>
    </source>
</evidence>
<feature type="compositionally biased region" description="Polar residues" evidence="1">
    <location>
        <begin position="90"/>
        <end position="100"/>
    </location>
</feature>
<feature type="compositionally biased region" description="Low complexity" evidence="1">
    <location>
        <begin position="71"/>
        <end position="81"/>
    </location>
</feature>
<sequence length="130" mass="14436">MANLFHWPHWFLRVPAQQDRDLLCVCFICLPSAILAYPPDSRTFGFPQLATACSDFSTVQPASCTSCRTMSSSQSWSGSGSRAHRPAATSEPTSPNNQQAEAALRDVLERSEKLLEYVTLSQPFPVVIRF</sequence>
<protein>
    <submittedName>
        <fullName evidence="2">Uncharacterized protein</fullName>
    </submittedName>
</protein>
<name>A0A9P8VR72_9HYPO</name>
<reference evidence="2 3" key="1">
    <citation type="journal article" date="2021" name="Nat. Commun.">
        <title>Genetic determinants of endophytism in the Arabidopsis root mycobiome.</title>
        <authorList>
            <person name="Mesny F."/>
            <person name="Miyauchi S."/>
            <person name="Thiergart T."/>
            <person name="Pickel B."/>
            <person name="Atanasova L."/>
            <person name="Karlsson M."/>
            <person name="Huettel B."/>
            <person name="Barry K.W."/>
            <person name="Haridas S."/>
            <person name="Chen C."/>
            <person name="Bauer D."/>
            <person name="Andreopoulos W."/>
            <person name="Pangilinan J."/>
            <person name="LaButti K."/>
            <person name="Riley R."/>
            <person name="Lipzen A."/>
            <person name="Clum A."/>
            <person name="Drula E."/>
            <person name="Henrissat B."/>
            <person name="Kohler A."/>
            <person name="Grigoriev I.V."/>
            <person name="Martin F.M."/>
            <person name="Hacquard S."/>
        </authorList>
    </citation>
    <scope>NUCLEOTIDE SEQUENCE [LARGE SCALE GENOMIC DNA]</scope>
    <source>
        <strain evidence="2 3">MPI-CAGE-CH-0241</strain>
    </source>
</reference>
<dbReference type="AlphaFoldDB" id="A0A9P8VR72"/>